<evidence type="ECO:0000256" key="1">
    <source>
        <dbReference type="SAM" id="SignalP"/>
    </source>
</evidence>
<feature type="signal peptide" evidence="1">
    <location>
        <begin position="1"/>
        <end position="22"/>
    </location>
</feature>
<feature type="chain" id="PRO_5020688718" evidence="1">
    <location>
        <begin position="23"/>
        <end position="131"/>
    </location>
</feature>
<name>A0A4R6AMT4_9RHOB</name>
<gene>
    <name evidence="2" type="ORF">E2L05_17510</name>
</gene>
<evidence type="ECO:0000313" key="2">
    <source>
        <dbReference type="EMBL" id="TDL84692.1"/>
    </source>
</evidence>
<dbReference type="Proteomes" id="UP000294562">
    <property type="component" value="Unassembled WGS sequence"/>
</dbReference>
<reference evidence="2 3" key="1">
    <citation type="submission" date="2019-03" db="EMBL/GenBank/DDBJ databases">
        <title>Rhodobacteraceae bacterium SM1902, a new member of the family Rhodobacteraceae isolated from Yantai.</title>
        <authorList>
            <person name="Sun Y."/>
        </authorList>
    </citation>
    <scope>NUCLEOTIDE SEQUENCE [LARGE SCALE GENOMIC DNA]</scope>
    <source>
        <strain evidence="2 3">SM1902</strain>
    </source>
</reference>
<dbReference type="AlphaFoldDB" id="A0A4R6AMT4"/>
<sequence length="131" mass="14286">MKKTILTALALSASLLGGPILAEDDTAKIAELQVVMQRHIDSILIDGAIRSVDFDTGEFRDFYPTGAHTMVMGLGTDYVLCSDLTTKDGTSVPVDFYITETASGFSVYQTEIDNRAPLQSLIKQGLVERIR</sequence>
<keyword evidence="3" id="KW-1185">Reference proteome</keyword>
<comment type="caution">
    <text evidence="2">The sequence shown here is derived from an EMBL/GenBank/DDBJ whole genome shotgun (WGS) entry which is preliminary data.</text>
</comment>
<proteinExistence type="predicted"/>
<dbReference type="RefSeq" id="WP_133344113.1">
    <property type="nucleotide sequence ID" value="NZ_SMZO01000060.1"/>
</dbReference>
<dbReference type="OrthoDB" id="7743333at2"/>
<accession>A0A4R6AMT4</accession>
<keyword evidence="1" id="KW-0732">Signal</keyword>
<evidence type="ECO:0000313" key="3">
    <source>
        <dbReference type="Proteomes" id="UP000294562"/>
    </source>
</evidence>
<organism evidence="2 3">
    <name type="scientific">Meridianimarinicoccus aquatilis</name>
    <dbReference type="NCBI Taxonomy" id="2552766"/>
    <lineage>
        <taxon>Bacteria</taxon>
        <taxon>Pseudomonadati</taxon>
        <taxon>Pseudomonadota</taxon>
        <taxon>Alphaproteobacteria</taxon>
        <taxon>Rhodobacterales</taxon>
        <taxon>Paracoccaceae</taxon>
        <taxon>Meridianimarinicoccus</taxon>
    </lineage>
</organism>
<protein>
    <submittedName>
        <fullName evidence="2">Uncharacterized protein</fullName>
    </submittedName>
</protein>
<dbReference type="EMBL" id="SMZO01000060">
    <property type="protein sequence ID" value="TDL84692.1"/>
    <property type="molecule type" value="Genomic_DNA"/>
</dbReference>